<proteinExistence type="predicted"/>
<feature type="region of interest" description="Disordered" evidence="1">
    <location>
        <begin position="203"/>
        <end position="235"/>
    </location>
</feature>
<gene>
    <name evidence="2" type="ORF">KY5_3578c</name>
</gene>
<keyword evidence="3" id="KW-1185">Reference proteome</keyword>
<evidence type="ECO:0000313" key="3">
    <source>
        <dbReference type="Proteomes" id="UP000221011"/>
    </source>
</evidence>
<dbReference type="EMBL" id="CP022685">
    <property type="protein sequence ID" value="ATL28596.1"/>
    <property type="molecule type" value="Genomic_DNA"/>
</dbReference>
<dbReference type="Proteomes" id="UP000221011">
    <property type="component" value="Chromosome"/>
</dbReference>
<dbReference type="KEGG" id="sfk:KY5_3578c"/>
<evidence type="ECO:0000313" key="2">
    <source>
        <dbReference type="EMBL" id="ATL28596.1"/>
    </source>
</evidence>
<feature type="compositionally biased region" description="Low complexity" evidence="1">
    <location>
        <begin position="10"/>
        <end position="22"/>
    </location>
</feature>
<organism evidence="2 3">
    <name type="scientific">Streptomyces formicae</name>
    <dbReference type="NCBI Taxonomy" id="1616117"/>
    <lineage>
        <taxon>Bacteria</taxon>
        <taxon>Bacillati</taxon>
        <taxon>Actinomycetota</taxon>
        <taxon>Actinomycetes</taxon>
        <taxon>Kitasatosporales</taxon>
        <taxon>Streptomycetaceae</taxon>
        <taxon>Streptomyces</taxon>
    </lineage>
</organism>
<evidence type="ECO:0000256" key="1">
    <source>
        <dbReference type="SAM" id="MobiDB-lite"/>
    </source>
</evidence>
<sequence length="262" mass="27148">MTSLTPLAPVIPVSPLTSLSPLTPHPDPPTRLVHPLSPLNRQGPRARAHRTWHGPLTPRPRPRTAGASSHPPAPSRRAFTPPAAGRQPGAGGSAPTGCWSHPASRSASVPVGKQSGPRHTKQRALVHASRVGPTARAAPRCVWALPCVVLHVACGLYRACCATLRVGSTVRGAPRCVWALPRVLRHVARGPHRACCATPHLGRTGRAALHPRPPPRGSTPTGRPGGEAAGSAPVGALPFGSPFVAARNSATTSDRAGRSYGS</sequence>
<protein>
    <submittedName>
        <fullName evidence="2">Uncharacterized protein</fullName>
    </submittedName>
</protein>
<accession>A0A291QAQ4</accession>
<dbReference type="AlphaFoldDB" id="A0A291QAQ4"/>
<feature type="region of interest" description="Disordered" evidence="1">
    <location>
        <begin position="1"/>
        <end position="128"/>
    </location>
</feature>
<name>A0A291QAQ4_9ACTN</name>
<reference evidence="2 3" key="1">
    <citation type="submission" date="2017-08" db="EMBL/GenBank/DDBJ databases">
        <title>Complete Genome Sequence of Streptomyces formicae KY5, the formicamycin producer.</title>
        <authorList>
            <person name="Holmes N.A."/>
            <person name="Devine R."/>
            <person name="Qin Z."/>
            <person name="Seipke R.F."/>
            <person name="Wilkinson B."/>
            <person name="Hutchings M.I."/>
        </authorList>
    </citation>
    <scope>NUCLEOTIDE SEQUENCE [LARGE SCALE GENOMIC DNA]</scope>
    <source>
        <strain evidence="2 3">KY5</strain>
    </source>
</reference>